<evidence type="ECO:0000256" key="7">
    <source>
        <dbReference type="ARBA" id="ARBA00049348"/>
    </source>
</evidence>
<evidence type="ECO:0000256" key="1">
    <source>
        <dbReference type="ARBA" id="ARBA00001286"/>
    </source>
</evidence>
<dbReference type="InterPro" id="IPR036631">
    <property type="entry name" value="MGMT_N_sf"/>
</dbReference>
<comment type="function">
    <text evidence="8">Involved in the cellular defense against the biological effects of O6-methylguanine (O6-MeG) and O4-methylthymine (O4-MeT) in DNA. Repairs the methylated nucleobase in DNA by stoichiometrically transferring the methyl group to a cysteine residue in the enzyme. This is a suicide reaction: the enzyme is irreversibly inactivated.</text>
</comment>
<dbReference type="PANTHER" id="PTHR10815:SF5">
    <property type="entry name" value="METHYLATED-DNA--PROTEIN-CYSTEINE METHYLTRANSFERASE"/>
    <property type="match status" value="1"/>
</dbReference>
<keyword evidence="9" id="KW-1133">Transmembrane helix</keyword>
<keyword evidence="3 8" id="KW-0489">Methyltransferase</keyword>
<feature type="transmembrane region" description="Helical" evidence="9">
    <location>
        <begin position="12"/>
        <end position="28"/>
    </location>
</feature>
<evidence type="ECO:0000313" key="12">
    <source>
        <dbReference type="EMBL" id="GAN35006.1"/>
    </source>
</evidence>
<keyword evidence="2 8" id="KW-0963">Cytoplasm</keyword>
<keyword evidence="6 8" id="KW-0234">DNA repair</keyword>
<gene>
    <name evidence="12" type="ORF">BROSI_A3552</name>
</gene>
<dbReference type="InterPro" id="IPR001497">
    <property type="entry name" value="MethylDNA_cys_MeTrfase_AS"/>
</dbReference>
<reference evidence="13" key="1">
    <citation type="journal article" date="2015" name="Genome Announc.">
        <title>Draft Genome Sequence of an Anaerobic Ammonium-Oxidizing Bacterium, "Candidatus Brocadia sinica".</title>
        <authorList>
            <person name="Oshiki M."/>
            <person name="Shinyako-Hata K."/>
            <person name="Satoh H."/>
            <person name="Okabe S."/>
        </authorList>
    </citation>
    <scope>NUCLEOTIDE SEQUENCE [LARGE SCALE GENOMIC DNA]</scope>
    <source>
        <strain evidence="13">JPN1</strain>
    </source>
</reference>
<dbReference type="PROSITE" id="PS00374">
    <property type="entry name" value="MGMT"/>
    <property type="match status" value="1"/>
</dbReference>
<evidence type="ECO:0000256" key="6">
    <source>
        <dbReference type="ARBA" id="ARBA00023204"/>
    </source>
</evidence>
<dbReference type="InterPro" id="IPR036388">
    <property type="entry name" value="WH-like_DNA-bd_sf"/>
</dbReference>
<dbReference type="RefSeq" id="WP_200891780.1">
    <property type="nucleotide sequence ID" value="NZ_BAFN01000001.1"/>
</dbReference>
<evidence type="ECO:0000259" key="10">
    <source>
        <dbReference type="Pfam" id="PF01035"/>
    </source>
</evidence>
<dbReference type="NCBIfam" id="TIGR00589">
    <property type="entry name" value="ogt"/>
    <property type="match status" value="1"/>
</dbReference>
<keyword evidence="9" id="KW-0812">Transmembrane</keyword>
<protein>
    <recommendedName>
        <fullName evidence="8">Methylated-DNA--protein-cysteine methyltransferase</fullName>
        <ecNumber evidence="8">2.1.1.63</ecNumber>
    </recommendedName>
    <alternativeName>
        <fullName evidence="8">6-O-methylguanine-DNA methyltransferase</fullName>
        <shortName evidence="8">MGMT</shortName>
    </alternativeName>
    <alternativeName>
        <fullName evidence="8">O-6-methylguanine-DNA-alkyltransferase</fullName>
    </alternativeName>
</protein>
<evidence type="ECO:0000313" key="13">
    <source>
        <dbReference type="Proteomes" id="UP000032309"/>
    </source>
</evidence>
<sequence length="185" mass="21007">MGTKVRVNNPEIIYFGSFFTAIGHVYIAKNARGVCRISFPHTTEENFLDSFLKGTLVKIQKNDSLLKAEIDILKEYFKGKRVNFNFPLDLSEGTAFQQKVWRKLREIPYGERRSYKWVAEQIGHPLAARAVGLANNKNPFPPVVPCHRVVGSDGSLTGYAFGIHIKKYLLEMECKAVYDSGFCKQ</sequence>
<dbReference type="InterPro" id="IPR008332">
    <property type="entry name" value="MethylG_MeTrfase_N"/>
</dbReference>
<dbReference type="GO" id="GO:0032259">
    <property type="term" value="P:methylation"/>
    <property type="evidence" value="ECO:0007669"/>
    <property type="project" value="UniProtKB-KW"/>
</dbReference>
<dbReference type="Proteomes" id="UP000032309">
    <property type="component" value="Unassembled WGS sequence"/>
</dbReference>
<evidence type="ECO:0000259" key="11">
    <source>
        <dbReference type="Pfam" id="PF02870"/>
    </source>
</evidence>
<keyword evidence="4 8" id="KW-0808">Transferase</keyword>
<dbReference type="InterPro" id="IPR023546">
    <property type="entry name" value="MGMT"/>
</dbReference>
<dbReference type="Pfam" id="PF02870">
    <property type="entry name" value="Methyltransf_1N"/>
    <property type="match status" value="1"/>
</dbReference>
<dbReference type="GO" id="GO:0008168">
    <property type="term" value="F:methyltransferase activity"/>
    <property type="evidence" value="ECO:0007669"/>
    <property type="project" value="UniProtKB-KW"/>
</dbReference>
<evidence type="ECO:0000256" key="2">
    <source>
        <dbReference type="ARBA" id="ARBA00022490"/>
    </source>
</evidence>
<evidence type="ECO:0000256" key="5">
    <source>
        <dbReference type="ARBA" id="ARBA00022763"/>
    </source>
</evidence>
<dbReference type="HAMAP" id="MF_00772">
    <property type="entry name" value="OGT"/>
    <property type="match status" value="1"/>
</dbReference>
<evidence type="ECO:0000256" key="4">
    <source>
        <dbReference type="ARBA" id="ARBA00022679"/>
    </source>
</evidence>
<dbReference type="InterPro" id="IPR036217">
    <property type="entry name" value="MethylDNA_cys_MeTrfase_DNAb"/>
</dbReference>
<dbReference type="SUPFAM" id="SSF46767">
    <property type="entry name" value="Methylated DNA-protein cysteine methyltransferase, C-terminal domain"/>
    <property type="match status" value="1"/>
</dbReference>
<keyword evidence="13" id="KW-1185">Reference proteome</keyword>
<comment type="miscellaneous">
    <text evidence="8">This enzyme catalyzes only one turnover and therefore is not strictly catalytic. According to one definition, an enzyme is a biocatalyst that acts repeatedly and over many reaction cycles.</text>
</comment>
<dbReference type="Gene3D" id="1.10.10.10">
    <property type="entry name" value="Winged helix-like DNA-binding domain superfamily/Winged helix DNA-binding domain"/>
    <property type="match status" value="1"/>
</dbReference>
<feature type="domain" description="Methylated-DNA-[protein]-cysteine S-methyltransferase DNA binding" evidence="10">
    <location>
        <begin position="95"/>
        <end position="173"/>
    </location>
</feature>
<comment type="similarity">
    <text evidence="8">Belongs to the MGMT family.</text>
</comment>
<feature type="active site" description="Nucleophile; methyl group acceptor" evidence="8">
    <location>
        <position position="146"/>
    </location>
</feature>
<dbReference type="InterPro" id="IPR014048">
    <property type="entry name" value="MethylDNA_cys_MeTrfase_DNA-bd"/>
</dbReference>
<comment type="caution">
    <text evidence="12">The sequence shown here is derived from an EMBL/GenBank/DDBJ whole genome shotgun (WGS) entry which is preliminary data.</text>
</comment>
<comment type="subcellular location">
    <subcellularLocation>
        <location evidence="8">Cytoplasm</location>
    </subcellularLocation>
</comment>
<organism evidence="12 13">
    <name type="scientific">Candidatus Brocadia sinica JPN1</name>
    <dbReference type="NCBI Taxonomy" id="1197129"/>
    <lineage>
        <taxon>Bacteria</taxon>
        <taxon>Pseudomonadati</taxon>
        <taxon>Planctomycetota</taxon>
        <taxon>Candidatus Brocadiia</taxon>
        <taxon>Candidatus Brocadiales</taxon>
        <taxon>Candidatus Brocadiaceae</taxon>
        <taxon>Candidatus Brocadia</taxon>
    </lineage>
</organism>
<evidence type="ECO:0000256" key="3">
    <source>
        <dbReference type="ARBA" id="ARBA00022603"/>
    </source>
</evidence>
<dbReference type="Pfam" id="PF01035">
    <property type="entry name" value="DNA_binding_1"/>
    <property type="match status" value="1"/>
</dbReference>
<name>A0ABQ0K1Q8_9BACT</name>
<keyword evidence="5 8" id="KW-0227">DNA damage</keyword>
<accession>A0ABQ0K1Q8</accession>
<comment type="catalytic activity">
    <reaction evidence="7 8">
        <text>a 6-O-methyl-2'-deoxyguanosine in DNA + L-cysteinyl-[protein] = S-methyl-L-cysteinyl-[protein] + a 2'-deoxyguanosine in DNA</text>
        <dbReference type="Rhea" id="RHEA:24000"/>
        <dbReference type="Rhea" id="RHEA-COMP:10131"/>
        <dbReference type="Rhea" id="RHEA-COMP:10132"/>
        <dbReference type="Rhea" id="RHEA-COMP:11367"/>
        <dbReference type="Rhea" id="RHEA-COMP:11368"/>
        <dbReference type="ChEBI" id="CHEBI:29950"/>
        <dbReference type="ChEBI" id="CHEBI:82612"/>
        <dbReference type="ChEBI" id="CHEBI:85445"/>
        <dbReference type="ChEBI" id="CHEBI:85448"/>
        <dbReference type="EC" id="2.1.1.63"/>
    </reaction>
</comment>
<dbReference type="SUPFAM" id="SSF53155">
    <property type="entry name" value="Methylated DNA-protein cysteine methyltransferase domain"/>
    <property type="match status" value="1"/>
</dbReference>
<feature type="domain" description="Methylguanine DNA methyltransferase ribonuclease-like" evidence="11">
    <location>
        <begin position="13"/>
        <end position="90"/>
    </location>
</feature>
<dbReference type="PANTHER" id="PTHR10815">
    <property type="entry name" value="METHYLATED-DNA--PROTEIN-CYSTEINE METHYLTRANSFERASE"/>
    <property type="match status" value="1"/>
</dbReference>
<dbReference type="CDD" id="cd06445">
    <property type="entry name" value="ATase"/>
    <property type="match status" value="1"/>
</dbReference>
<keyword evidence="9" id="KW-0472">Membrane</keyword>
<proteinExistence type="inferred from homology"/>
<dbReference type="EMBL" id="BAFN01000001">
    <property type="protein sequence ID" value="GAN35006.1"/>
    <property type="molecule type" value="Genomic_DNA"/>
</dbReference>
<comment type="catalytic activity">
    <reaction evidence="1 8">
        <text>a 4-O-methyl-thymidine in DNA + L-cysteinyl-[protein] = a thymidine in DNA + S-methyl-L-cysteinyl-[protein]</text>
        <dbReference type="Rhea" id="RHEA:53428"/>
        <dbReference type="Rhea" id="RHEA-COMP:10131"/>
        <dbReference type="Rhea" id="RHEA-COMP:10132"/>
        <dbReference type="Rhea" id="RHEA-COMP:13555"/>
        <dbReference type="Rhea" id="RHEA-COMP:13556"/>
        <dbReference type="ChEBI" id="CHEBI:29950"/>
        <dbReference type="ChEBI" id="CHEBI:82612"/>
        <dbReference type="ChEBI" id="CHEBI:137386"/>
        <dbReference type="ChEBI" id="CHEBI:137387"/>
        <dbReference type="EC" id="2.1.1.63"/>
    </reaction>
</comment>
<dbReference type="EC" id="2.1.1.63" evidence="8"/>
<evidence type="ECO:0000256" key="9">
    <source>
        <dbReference type="SAM" id="Phobius"/>
    </source>
</evidence>
<evidence type="ECO:0000256" key="8">
    <source>
        <dbReference type="HAMAP-Rule" id="MF_00772"/>
    </source>
</evidence>
<dbReference type="Gene3D" id="3.30.160.70">
    <property type="entry name" value="Methylated DNA-protein cysteine methyltransferase domain"/>
    <property type="match status" value="1"/>
</dbReference>